<dbReference type="PANTHER" id="PTHR31551">
    <property type="entry name" value="PRE-MRNA-SPLICING FACTOR CWF18"/>
    <property type="match status" value="1"/>
</dbReference>
<gene>
    <name evidence="3" type="primary">Ccdc12</name>
</gene>
<reference evidence="3" key="2">
    <citation type="submission" date="2025-08" db="UniProtKB">
        <authorList>
            <consortium name="Ensembl"/>
        </authorList>
    </citation>
    <scope>IDENTIFICATION</scope>
    <source>
        <strain evidence="3">Brown Norway</strain>
    </source>
</reference>
<evidence type="ECO:0000313" key="4">
    <source>
        <dbReference type="Proteomes" id="UP000002494"/>
    </source>
</evidence>
<name>A0ABK0LVA5_RAT</name>
<protein>
    <submittedName>
        <fullName evidence="3">Coiled-coil domain containing 12</fullName>
    </submittedName>
</protein>
<dbReference type="InterPro" id="IPR013169">
    <property type="entry name" value="mRNA_splic_Cwf18-like"/>
</dbReference>
<dbReference type="Proteomes" id="UP000002494">
    <property type="component" value="Chromosome 8"/>
</dbReference>
<evidence type="ECO:0000256" key="1">
    <source>
        <dbReference type="SAM" id="Coils"/>
    </source>
</evidence>
<dbReference type="Pfam" id="PF08315">
    <property type="entry name" value="cwf18"/>
    <property type="match status" value="1"/>
</dbReference>
<keyword evidence="5" id="KW-1267">Proteomics identification</keyword>
<organism evidence="3 4">
    <name type="scientific">Rattus norvegicus</name>
    <name type="common">Rat</name>
    <dbReference type="NCBI Taxonomy" id="10116"/>
    <lineage>
        <taxon>Eukaryota</taxon>
        <taxon>Metazoa</taxon>
        <taxon>Chordata</taxon>
        <taxon>Craniata</taxon>
        <taxon>Vertebrata</taxon>
        <taxon>Euteleostomi</taxon>
        <taxon>Mammalia</taxon>
        <taxon>Eutheria</taxon>
        <taxon>Euarchontoglires</taxon>
        <taxon>Glires</taxon>
        <taxon>Rodentia</taxon>
        <taxon>Myomorpha</taxon>
        <taxon>Muroidea</taxon>
        <taxon>Muridae</taxon>
        <taxon>Murinae</taxon>
        <taxon>Rattus</taxon>
    </lineage>
</organism>
<dbReference type="PANTHER" id="PTHR31551:SF1">
    <property type="entry name" value="COILED-COIL DOMAIN-CONTAINING PROTEIN 12"/>
    <property type="match status" value="1"/>
</dbReference>
<feature type="region of interest" description="Disordered" evidence="2">
    <location>
        <begin position="181"/>
        <end position="200"/>
    </location>
</feature>
<keyword evidence="1" id="KW-0175">Coiled coil</keyword>
<evidence type="ECO:0007829" key="5">
    <source>
        <dbReference type="PeptideAtlas" id="A0ABK0LVA5"/>
    </source>
</evidence>
<reference evidence="3" key="1">
    <citation type="submission" date="2024-01" db="EMBL/GenBank/DDBJ databases">
        <title>GRCr8: a new rat reference genome assembly contstructed from accurate long reads and long range scaffolding.</title>
        <authorList>
            <person name="Doris P.A."/>
            <person name="Kalbfleisch T."/>
            <person name="Li K."/>
            <person name="Howe K."/>
            <person name="Wood J."/>
        </authorList>
    </citation>
    <scope>NUCLEOTIDE SEQUENCE [LARGE SCALE GENOMIC DNA]</scope>
    <source>
        <strain evidence="3">Brown Norway</strain>
    </source>
</reference>
<evidence type="ECO:0000256" key="2">
    <source>
        <dbReference type="SAM" id="MobiDB-lite"/>
    </source>
</evidence>
<sequence>MVVHACYHSTRGGGGVDAGGSGLYNGIHEMHFKRKKTRPKKAQRLKVDAATPDDLSSVLSSIPMLKEKTHSYKQSSDLCGTCYTPTIDRGLRLRNYVPEDEDLKRRRVPQAKPVAVEEKVKEQLEAAKPEPVIEEVDLANLAPRKPDWDLKRDVAKKLEKLEKRTQRAIAELIRERLKGQEDNLASAVDATTGQEACDSD</sequence>
<accession>A0ABK0LVA5</accession>
<feature type="coiled-coil region" evidence="1">
    <location>
        <begin position="151"/>
        <end position="178"/>
    </location>
</feature>
<proteinExistence type="evidence at protein level"/>
<keyword evidence="4" id="KW-1185">Reference proteome</keyword>
<dbReference type="RGD" id="1306081">
    <property type="gene designation" value="Ccdc12"/>
</dbReference>
<evidence type="ECO:0000313" key="3">
    <source>
        <dbReference type="Ensembl" id="ENSRNOP00000109222.1"/>
    </source>
</evidence>
<dbReference type="GeneTree" id="ENSGT00390000011619"/>
<reference evidence="3" key="3">
    <citation type="submission" date="2025-09" db="UniProtKB">
        <authorList>
            <consortium name="Ensembl"/>
        </authorList>
    </citation>
    <scope>IDENTIFICATION</scope>
    <source>
        <strain evidence="3">Brown Norway</strain>
    </source>
</reference>
<dbReference type="Ensembl" id="ENSRNOT00000144160.1">
    <property type="protein sequence ID" value="ENSRNOP00000109222.1"/>
    <property type="gene ID" value="ENSRNOG00000020946.8"/>
</dbReference>